<feature type="region of interest" description="Disordered" evidence="1">
    <location>
        <begin position="478"/>
        <end position="549"/>
    </location>
</feature>
<evidence type="ECO:0000256" key="2">
    <source>
        <dbReference type="SAM" id="Phobius"/>
    </source>
</evidence>
<sequence>MEDKQMTEYEDAGSTLDLMDFKNVRDGGVVETPTTYAMVMQIQPRDWLILSEERKESLYLSFLTFLRGVQFPTQILSMTTAYDPEPYLKQFEGAENMLINSGDDEEDVDPLDESPLLDYGRKYHTEWLRGVVDVAEIRDRDFYFAVAVAKDEEADDGLKAQIQSLMPSGNDVEVDDEAKYIEEVKARAQRVASKLPQTQVEAEILDTRPAVLEVLYEVYHGEKPPISFEQGSFSLPANKAQEVANAAYTPEEAAQAEANEDGDYEFDRASDEHPEIEPEPDSEFDSDPLAAVGDGGYAHPDSVERVAESRILSWYARNIGPIGHGSLPVVPRAVYAGVFLGLLSLILSVGALGTFIWSMNIAERGTDIYWLARTVSFATAAASLPGFVLSLVVLFPSERRTKGLGVAGLAAAGYALTLFLGAYPQDWDSNPAVTTFTLEVYAMGIFALLIAVVLAVRSRQKVDLSNLVVASDPDASDVATDGGGAGIPSIPVDDTDDEDAGVDLDECRDTDIGVVEVDTDGVDIEGPDADTGADTTDPRTTENESEVTK</sequence>
<name>A0ABD6DYD4_9EURY</name>
<feature type="transmembrane region" description="Helical" evidence="2">
    <location>
        <begin position="435"/>
        <end position="456"/>
    </location>
</feature>
<feature type="transmembrane region" description="Helical" evidence="2">
    <location>
        <begin position="333"/>
        <end position="357"/>
    </location>
</feature>
<keyword evidence="5" id="KW-1185">Reference proteome</keyword>
<feature type="compositionally biased region" description="Acidic residues" evidence="1">
    <location>
        <begin position="493"/>
        <end position="504"/>
    </location>
</feature>
<feature type="transmembrane region" description="Helical" evidence="2">
    <location>
        <begin position="403"/>
        <end position="423"/>
    </location>
</feature>
<dbReference type="Pfam" id="PF23600">
    <property type="entry name" value="CdpA_N"/>
    <property type="match status" value="1"/>
</dbReference>
<feature type="transmembrane region" description="Helical" evidence="2">
    <location>
        <begin position="377"/>
        <end position="396"/>
    </location>
</feature>
<dbReference type="EMBL" id="JBHUDP010000008">
    <property type="protein sequence ID" value="MFD1687128.1"/>
    <property type="molecule type" value="Genomic_DNA"/>
</dbReference>
<organism evidence="4 5">
    <name type="scientific">Halobellus litoreus</name>
    <dbReference type="NCBI Taxonomy" id="755310"/>
    <lineage>
        <taxon>Archaea</taxon>
        <taxon>Methanobacteriati</taxon>
        <taxon>Methanobacteriota</taxon>
        <taxon>Stenosarchaea group</taxon>
        <taxon>Halobacteria</taxon>
        <taxon>Halobacteriales</taxon>
        <taxon>Haloferacaceae</taxon>
        <taxon>Halobellus</taxon>
    </lineage>
</organism>
<feature type="compositionally biased region" description="Basic and acidic residues" evidence="1">
    <location>
        <begin position="536"/>
        <end position="549"/>
    </location>
</feature>
<proteinExistence type="predicted"/>
<feature type="domain" description="Cell division protein A N-terminal" evidence="3">
    <location>
        <begin position="330"/>
        <end position="458"/>
    </location>
</feature>
<keyword evidence="2" id="KW-0812">Transmembrane</keyword>
<dbReference type="Proteomes" id="UP001597092">
    <property type="component" value="Unassembled WGS sequence"/>
</dbReference>
<dbReference type="GeneID" id="72742203"/>
<accession>A0ABD6DYD4</accession>
<keyword evidence="2" id="KW-1133">Transmembrane helix</keyword>
<protein>
    <recommendedName>
        <fullName evidence="3">Cell division protein A N-terminal domain-containing protein</fullName>
    </recommendedName>
</protein>
<comment type="caution">
    <text evidence="4">The sequence shown here is derived from an EMBL/GenBank/DDBJ whole genome shotgun (WGS) entry which is preliminary data.</text>
</comment>
<gene>
    <name evidence="4" type="ORF">ACFSAS_16125</name>
</gene>
<feature type="compositionally biased region" description="Acidic residues" evidence="1">
    <location>
        <begin position="277"/>
        <end position="286"/>
    </location>
</feature>
<feature type="region of interest" description="Disordered" evidence="1">
    <location>
        <begin position="265"/>
        <end position="291"/>
    </location>
</feature>
<keyword evidence="2" id="KW-0472">Membrane</keyword>
<feature type="compositionally biased region" description="Acidic residues" evidence="1">
    <location>
        <begin position="517"/>
        <end position="528"/>
    </location>
</feature>
<dbReference type="RefSeq" id="WP_251331497.1">
    <property type="nucleotide sequence ID" value="NZ_JANHAW010000005.1"/>
</dbReference>
<reference evidence="4 5" key="1">
    <citation type="journal article" date="2019" name="Int. J. Syst. Evol. Microbiol.">
        <title>The Global Catalogue of Microorganisms (GCM) 10K type strain sequencing project: providing services to taxonomists for standard genome sequencing and annotation.</title>
        <authorList>
            <consortium name="The Broad Institute Genomics Platform"/>
            <consortium name="The Broad Institute Genome Sequencing Center for Infectious Disease"/>
            <person name="Wu L."/>
            <person name="Ma J."/>
        </authorList>
    </citation>
    <scope>NUCLEOTIDE SEQUENCE [LARGE SCALE GENOMIC DNA]</scope>
    <source>
        <strain evidence="4 5">CGMCC 1.10387</strain>
    </source>
</reference>
<feature type="compositionally biased region" description="Basic and acidic residues" evidence="1">
    <location>
        <begin position="265"/>
        <end position="276"/>
    </location>
</feature>
<dbReference type="AlphaFoldDB" id="A0ABD6DYD4"/>
<evidence type="ECO:0000313" key="5">
    <source>
        <dbReference type="Proteomes" id="UP001597092"/>
    </source>
</evidence>
<dbReference type="InterPro" id="IPR055563">
    <property type="entry name" value="CdpA_N"/>
</dbReference>
<evidence type="ECO:0000313" key="4">
    <source>
        <dbReference type="EMBL" id="MFD1687128.1"/>
    </source>
</evidence>
<evidence type="ECO:0000256" key="1">
    <source>
        <dbReference type="SAM" id="MobiDB-lite"/>
    </source>
</evidence>
<evidence type="ECO:0000259" key="3">
    <source>
        <dbReference type="Pfam" id="PF23600"/>
    </source>
</evidence>